<dbReference type="InterPro" id="IPR011048">
    <property type="entry name" value="Haem_d1_sf"/>
</dbReference>
<dbReference type="SUPFAM" id="SSF51004">
    <property type="entry name" value="C-terminal (heme d1) domain of cytochrome cd1-nitrite reductase"/>
    <property type="match status" value="1"/>
</dbReference>
<evidence type="ECO:0000313" key="2">
    <source>
        <dbReference type="Proteomes" id="UP001287024"/>
    </source>
</evidence>
<dbReference type="SMART" id="SM00320">
    <property type="entry name" value="WD40"/>
    <property type="match status" value="7"/>
</dbReference>
<dbReference type="NCBIfam" id="TIGR02276">
    <property type="entry name" value="beta_rpt_yvtn"/>
    <property type="match status" value="6"/>
</dbReference>
<dbReference type="RefSeq" id="WP_320336972.1">
    <property type="nucleotide sequence ID" value="NZ_JASFAG010000002.1"/>
</dbReference>
<dbReference type="Proteomes" id="UP001287024">
    <property type="component" value="Unassembled WGS sequence"/>
</dbReference>
<dbReference type="Gene3D" id="2.130.10.10">
    <property type="entry name" value="YVTN repeat-like/Quinoprotein amine dehydrogenase"/>
    <property type="match status" value="3"/>
</dbReference>
<dbReference type="InterPro" id="IPR015943">
    <property type="entry name" value="WD40/YVTN_repeat-like_dom_sf"/>
</dbReference>
<comment type="caution">
    <text evidence="1">The sequence shown here is derived from an EMBL/GenBank/DDBJ whole genome shotgun (WGS) entry which is preliminary data.</text>
</comment>
<dbReference type="CDD" id="cd05819">
    <property type="entry name" value="NHL"/>
    <property type="match status" value="1"/>
</dbReference>
<name>A0ABU5BND6_9PSED</name>
<dbReference type="PANTHER" id="PTHR47197:SF3">
    <property type="entry name" value="DIHYDRO-HEME D1 DEHYDROGENASE"/>
    <property type="match status" value="1"/>
</dbReference>
<gene>
    <name evidence="1" type="ORF">QMK45_19200</name>
</gene>
<organism evidence="1 2">
    <name type="scientific">Pseudomonas zeae</name>
    <dbReference type="NCBI Taxonomy" id="2745510"/>
    <lineage>
        <taxon>Bacteria</taxon>
        <taxon>Pseudomonadati</taxon>
        <taxon>Pseudomonadota</taxon>
        <taxon>Gammaproteobacteria</taxon>
        <taxon>Pseudomonadales</taxon>
        <taxon>Pseudomonadaceae</taxon>
        <taxon>Pseudomonas</taxon>
    </lineage>
</organism>
<protein>
    <submittedName>
        <fullName evidence="1">YncE family protein</fullName>
    </submittedName>
</protein>
<accession>A0ABU5BND6</accession>
<dbReference type="InterPro" id="IPR011964">
    <property type="entry name" value="YVTN_b-propeller_repeat"/>
</dbReference>
<reference evidence="1 2" key="1">
    <citation type="submission" date="2023-05" db="EMBL/GenBank/DDBJ databases">
        <title>Siderophore-mediated competition between Bacillus subtilis and Pseudomonas marginalis.</title>
        <authorList>
            <person name="Lyng M."/>
            <person name="Joergensen J.P.B."/>
            <person name="Schostag M.D."/>
            <person name="Jarmusch S.A."/>
            <person name="Aguilar D.K.C."/>
            <person name="Andrade C.N.L."/>
            <person name="Kovacs A.T."/>
        </authorList>
    </citation>
    <scope>NUCLEOTIDE SEQUENCE [LARGE SCALE GENOMIC DNA]</scope>
    <source>
        <strain evidence="1 2">P8_72</strain>
    </source>
</reference>
<dbReference type="EMBL" id="JASFAG010000002">
    <property type="protein sequence ID" value="MDX9678035.1"/>
    <property type="molecule type" value="Genomic_DNA"/>
</dbReference>
<keyword evidence="2" id="KW-1185">Reference proteome</keyword>
<dbReference type="PANTHER" id="PTHR47197">
    <property type="entry name" value="PROTEIN NIRF"/>
    <property type="match status" value="1"/>
</dbReference>
<dbReference type="InterPro" id="IPR001680">
    <property type="entry name" value="WD40_rpt"/>
</dbReference>
<dbReference type="InterPro" id="IPR019405">
    <property type="entry name" value="Lactonase_7-beta_prop"/>
</dbReference>
<dbReference type="Pfam" id="PF10282">
    <property type="entry name" value="Lactonase"/>
    <property type="match status" value="1"/>
</dbReference>
<evidence type="ECO:0000313" key="1">
    <source>
        <dbReference type="EMBL" id="MDX9678035.1"/>
    </source>
</evidence>
<proteinExistence type="predicted"/>
<sequence>MLIQPHKQISALALLDPEIPGGRLLDNGSWGINLAAARLNYPDKGLKVQVPAWNNMSKSDNCKVYVGTTMVAQKTITEDIEVDKHVTLFIEPPRLPSGDWELSYQIKRFGQNFEPGPTIKLFVKLELPGGQDLNPDYGHSELTMAFDPPDVVRDGVDKATAEAGVLVYAKPKPGDGWLYLNCAVGDVLILAWAGKTVESEPVTQEQIDDPESNPIVVLADKATILSAGDSDGVSVSYKIRDRVYNESEDWCEAVRIVVDTQGLRLGAPILKQADGLIVDLEVLGDEPPMVEVWADDVNIFKKNDEIYLSVFGTDDDGKEISELVIQRIESTPPVRVSIEHKNSTLRALAKRTVVYSYHVRRGGVVVDNSRSKSRAYSVIGEPTRLPAPIAIDQISGALDPNAPEYRICIPYDPLITPENAIELKWFGTRPDLTTYDPELDWYFPSEDEANDPNGFIITVEGKHGKTLEGGTLHLSYNRLADENGTITRRASLHASLLNVGEAQRELVKPIVLGEKDGVLEPKDLPGGVSKITAPRPVAVPSEANDIVKYFCIVEGNEPVTDSKKLNALSKDKDVEFPLNAAFVAQHIEPNRGKKVQVHYEIFRAASNTTSYSNVLEFVIGEPVALDPPTIDSVTGSASGKEIPSGSGTTETSFKFQGKASAGLTVELRDNSERVETITVGANAVWECVPGLQSVGEHRYTVKGNYGEMPESEDWNIKIAEKEIFEPPKIKEAPDNILQPIAAKDALTAVVLAFANMIDTQITVTWTGTDGPGTRTFGPFEVTTQGDQFFPLDNAVVPFNLGKPVTVSYIVKRGDNEPAPSPPCTITVLPMPESALEKSWITEASNDGEGLELDIAALVNGASIRTNIWPLGAVGQPVELTLQGKVDGVPHDCALLTRDKNAVHQAWLDNGYYTVTAPYSYLKDLPHESELKVVFKASLDTVNVVTFPLRVYTVSKKQYGVPGFNNAPYTVAPHGQLKDVELHLRNSSNTPIPGGHLSLTLPANFTYSDGDSGQRDFITDAVGRVTVSGVKGTQLPGSYTLSATSGIQVDTANVVVTGLGPEGKIPVGIGPDGIAISPDGTRAYVSNSASHTISVIDTATNKVLTTIPVGNGPRWVGVSPDGTRAYVCCYDRGTVSVIDTASNRVMTNISCGTYTRGIAFNPDGTRAYVSNFGSHTISVIDTATDQVLTNIPTGNSPYGVAVSPDGNRVYVSNWVSNTVSVIDTTTDRVLTSIPIGTKPTGIVINPDGTRVYASNWTSNTVSVIDTATDQVLTNIQVGSNPYWIAVSPESSRIFVSNHGSHTVSIIDTTTNKVLKNIPGGSNPYGIAVSTDGTRVYVGNATSSSVLVIRGLISDNY</sequence>
<dbReference type="InterPro" id="IPR051200">
    <property type="entry name" value="Host-pathogen_enzymatic-act"/>
</dbReference>